<organism evidence="1 2">
    <name type="scientific">Roseibium alexandrii (strain DSM 17067 / NCIMB 14079 / DFL-11)</name>
    <name type="common">Labrenzia alexandrii</name>
    <dbReference type="NCBI Taxonomy" id="244592"/>
    <lineage>
        <taxon>Bacteria</taxon>
        <taxon>Pseudomonadati</taxon>
        <taxon>Pseudomonadota</taxon>
        <taxon>Alphaproteobacteria</taxon>
        <taxon>Hyphomicrobiales</taxon>
        <taxon>Stappiaceae</taxon>
        <taxon>Roseibium</taxon>
    </lineage>
</organism>
<dbReference type="NCBIfam" id="TIGR01634">
    <property type="entry name" value="tail_P2_I"/>
    <property type="match status" value="1"/>
</dbReference>
<accession>A0A5E8H5J5</accession>
<comment type="caution">
    <text evidence="1">The sequence shown here is derived from an EMBL/GenBank/DDBJ whole genome shotgun (WGS) entry which is preliminary data.</text>
</comment>
<dbReference type="AlphaFoldDB" id="A0A5E8H5J5"/>
<proteinExistence type="predicted"/>
<dbReference type="Pfam" id="PF09684">
    <property type="entry name" value="Tail_P2_I"/>
    <property type="match status" value="1"/>
</dbReference>
<dbReference type="RefSeq" id="WP_008197209.1">
    <property type="nucleotide sequence ID" value="NZ_CM011002.1"/>
</dbReference>
<sequence length="208" mass="23637">MNAPVLIPDPTAVEFALAQIDANRISGIDVDIIRRIHSIDKTPESFLPILAWEYSVDEWEPAWPITTKRAVIKASFEVHRYKGTAYAVETAIEALGLGARVEEWFEYGGSAYRFRLTVDLQPEEPWTSQSSDMLVRTGLRAKNVRSRLETIRLRRTTASDGPFIAAFIRVRHLARVAPFVPREIEMRPHTYVAAAARVKQTIRLHPET</sequence>
<protein>
    <submittedName>
        <fullName evidence="1">Phage tail protein, P2 protein I family</fullName>
    </submittedName>
</protein>
<gene>
    <name evidence="1" type="ORF">SADFL11_5212</name>
</gene>
<evidence type="ECO:0000313" key="2">
    <source>
        <dbReference type="Proteomes" id="UP000004703"/>
    </source>
</evidence>
<dbReference type="EMBL" id="ACCU02000003">
    <property type="protein sequence ID" value="EEE47922.1"/>
    <property type="molecule type" value="Genomic_DNA"/>
</dbReference>
<name>A0A5E8H5J5_ROSAD</name>
<dbReference type="Proteomes" id="UP000004703">
    <property type="component" value="Chromosome"/>
</dbReference>
<reference evidence="1 2" key="2">
    <citation type="submission" date="2013-04" db="EMBL/GenBank/DDBJ databases">
        <authorList>
            <person name="Fiebig A."/>
            <person name="Pradella S."/>
            <person name="Wagner-Doebler I."/>
        </authorList>
    </citation>
    <scope>NUCLEOTIDE SEQUENCE [LARGE SCALE GENOMIC DNA]</scope>
    <source>
        <strain evidence="2">DSM 17067 / NCIMB 14079 / DFL-11</strain>
    </source>
</reference>
<reference evidence="1 2" key="1">
    <citation type="submission" date="2008-01" db="EMBL/GenBank/DDBJ databases">
        <authorList>
            <person name="Wagner-Dobler I."/>
            <person name="Ferriera S."/>
            <person name="Johnson J."/>
            <person name="Kravitz S."/>
            <person name="Beeson K."/>
            <person name="Sutton G."/>
            <person name="Rogers Y.-H."/>
            <person name="Friedman R."/>
            <person name="Frazier M."/>
            <person name="Venter J.C."/>
        </authorList>
    </citation>
    <scope>NUCLEOTIDE SEQUENCE [LARGE SCALE GENOMIC DNA]</scope>
    <source>
        <strain evidence="2">DSM 17067 / NCIMB 14079 / DFL-11</strain>
    </source>
</reference>
<dbReference type="InterPro" id="IPR006521">
    <property type="entry name" value="Tail_protein_I"/>
</dbReference>
<evidence type="ECO:0000313" key="1">
    <source>
        <dbReference type="EMBL" id="EEE47922.1"/>
    </source>
</evidence>